<evidence type="ECO:0000256" key="1">
    <source>
        <dbReference type="SAM" id="Coils"/>
    </source>
</evidence>
<protein>
    <submittedName>
        <fullName evidence="3">QRIC2 protein</fullName>
    </submittedName>
</protein>
<sequence length="159" mass="18715">DQQLLQCMEDSFGKIQMEHKKFSHTLESIQADCQTKQKAIEMLFQSLERLKKEKVDEQNMLAAMDLKADKDALGSKVDCTQFEASMERLDERLCKMHGQVSGQKQHCNELQQKLKDMMENKLDRQELKYFQKRLENIWKRDMEELENRILGDSAAGTRK</sequence>
<evidence type="ECO:0000259" key="2">
    <source>
        <dbReference type="Pfam" id="PF16043"/>
    </source>
</evidence>
<dbReference type="Proteomes" id="UP000520962">
    <property type="component" value="Unassembled WGS sequence"/>
</dbReference>
<name>A0A7L0JGA0_PIPCL</name>
<evidence type="ECO:0000313" key="4">
    <source>
        <dbReference type="Proteomes" id="UP000520962"/>
    </source>
</evidence>
<keyword evidence="4" id="KW-1185">Reference proteome</keyword>
<feature type="non-terminal residue" evidence="3">
    <location>
        <position position="1"/>
    </location>
</feature>
<evidence type="ECO:0000313" key="3">
    <source>
        <dbReference type="EMBL" id="NXK42992.1"/>
    </source>
</evidence>
<accession>A0A7L0JGA0</accession>
<organism evidence="3 4">
    <name type="scientific">Piprites chloris</name>
    <name type="common">Wing-barred manakin</name>
    <dbReference type="NCBI Taxonomy" id="114369"/>
    <lineage>
        <taxon>Eukaryota</taxon>
        <taxon>Metazoa</taxon>
        <taxon>Chordata</taxon>
        <taxon>Craniata</taxon>
        <taxon>Vertebrata</taxon>
        <taxon>Euteleostomi</taxon>
        <taxon>Archelosauria</taxon>
        <taxon>Archosauria</taxon>
        <taxon>Dinosauria</taxon>
        <taxon>Saurischia</taxon>
        <taxon>Theropoda</taxon>
        <taxon>Coelurosauria</taxon>
        <taxon>Aves</taxon>
        <taxon>Neognathae</taxon>
        <taxon>Neoaves</taxon>
        <taxon>Telluraves</taxon>
        <taxon>Australaves</taxon>
        <taxon>Passeriformes</taxon>
        <taxon>Pipridae</taxon>
        <taxon>Piprites</taxon>
    </lineage>
</organism>
<proteinExistence type="predicted"/>
<dbReference type="InterPro" id="IPR032013">
    <property type="entry name" value="DUF4795"/>
</dbReference>
<dbReference type="AlphaFoldDB" id="A0A7L0JGA0"/>
<dbReference type="PANTHER" id="PTHR47080:SF2">
    <property type="entry name" value="GLUTAMINE-RICH PROTEIN 2"/>
    <property type="match status" value="1"/>
</dbReference>
<comment type="caution">
    <text evidence="3">The sequence shown here is derived from an EMBL/GenBank/DDBJ whole genome shotgun (WGS) entry which is preliminary data.</text>
</comment>
<feature type="non-terminal residue" evidence="3">
    <location>
        <position position="159"/>
    </location>
</feature>
<dbReference type="EMBL" id="VXAH01000666">
    <property type="protein sequence ID" value="NXK42992.1"/>
    <property type="molecule type" value="Genomic_DNA"/>
</dbReference>
<dbReference type="Pfam" id="PF16043">
    <property type="entry name" value="DUF4795"/>
    <property type="match status" value="1"/>
</dbReference>
<dbReference type="PANTHER" id="PTHR47080">
    <property type="entry name" value="CHROMOSOME 16 OPEN READING FRAME 96"/>
    <property type="match status" value="1"/>
</dbReference>
<feature type="coiled-coil region" evidence="1">
    <location>
        <begin position="33"/>
        <end position="67"/>
    </location>
</feature>
<feature type="coiled-coil region" evidence="1">
    <location>
        <begin position="100"/>
        <end position="128"/>
    </location>
</feature>
<reference evidence="3 4" key="1">
    <citation type="submission" date="2019-09" db="EMBL/GenBank/DDBJ databases">
        <title>Bird 10,000 Genomes (B10K) Project - Family phase.</title>
        <authorList>
            <person name="Zhang G."/>
        </authorList>
    </citation>
    <scope>NUCLEOTIDE SEQUENCE [LARGE SCALE GENOMIC DNA]</scope>
    <source>
        <strain evidence="3">B10K-DU-007-02</strain>
        <tissue evidence="3">Mixed tissue sample</tissue>
    </source>
</reference>
<keyword evidence="1" id="KW-0175">Coiled coil</keyword>
<gene>
    <name evidence="3" type="primary">Qrich2_3</name>
    <name evidence="3" type="ORF">PIPCHL_R11831</name>
</gene>
<feature type="domain" description="DUF4795" evidence="2">
    <location>
        <begin position="1"/>
        <end position="159"/>
    </location>
</feature>